<accession>A0A443SJ01</accession>
<keyword evidence="3" id="KW-1185">Reference proteome</keyword>
<dbReference type="GO" id="GO:0003735">
    <property type="term" value="F:structural constituent of ribosome"/>
    <property type="evidence" value="ECO:0007669"/>
    <property type="project" value="InterPro"/>
</dbReference>
<name>A0A443SJ01_9ACAR</name>
<comment type="caution">
    <text evidence="2">The sequence shown here is derived from an EMBL/GenBank/DDBJ whole genome shotgun (WGS) entry which is preliminary data.</text>
</comment>
<dbReference type="InterPro" id="IPR019349">
    <property type="entry name" value="Ribosomal_mS35_mit"/>
</dbReference>
<evidence type="ECO:0000313" key="3">
    <source>
        <dbReference type="Proteomes" id="UP000288716"/>
    </source>
</evidence>
<feature type="domain" description="Small ribosomal subunit protein mS35 mitochondrial conserved" evidence="1">
    <location>
        <begin position="188"/>
        <end position="255"/>
    </location>
</feature>
<dbReference type="STRING" id="299467.A0A443SJ01"/>
<dbReference type="AlphaFoldDB" id="A0A443SJ01"/>
<dbReference type="OrthoDB" id="283424at2759"/>
<evidence type="ECO:0000313" key="2">
    <source>
        <dbReference type="EMBL" id="RWS27465.1"/>
    </source>
</evidence>
<dbReference type="PANTHER" id="PTHR13490:SF0">
    <property type="entry name" value="SMALL RIBOSOMAL SUBUNIT PROTEIN MS35"/>
    <property type="match status" value="1"/>
</dbReference>
<gene>
    <name evidence="2" type="ORF">B4U80_06293</name>
</gene>
<dbReference type="EMBL" id="NCKV01001995">
    <property type="protein sequence ID" value="RWS27465.1"/>
    <property type="molecule type" value="Genomic_DNA"/>
</dbReference>
<sequence length="341" mass="40046">MCSLMTSMKNCVSRFSRTKCIALNVRFCTTVDYAPDSEEFDKLGLMPSFYTKKPYEQKRERFTRPPIPPRYKRMPVNQDWNSVWPSQRMFSPSVVPLPLYMGRVYDDDGPVTVGRYLPRPSKFANPELMKIPNFLHLAPPTIKKHCEALKKFCTKWPETLKTDEDCDKHFPVEVITSDYCHASPNIRDERARNITIKLKLSSLDLDYHAKDKLKRILNDRYDKNTDLITITADRCPLKGQNIDYAKYLLTACYFESWKTEAWEADKEQSDWESFFWDKSLSKQNLVSYLKNLSPDIKEEEILEKPEVKSYSQTVSNLFDKQENDALWEEYKGSVEKLLFAQ</sequence>
<dbReference type="VEuPathDB" id="VectorBase:LDEU004575"/>
<dbReference type="GO" id="GO:0032543">
    <property type="term" value="P:mitochondrial translation"/>
    <property type="evidence" value="ECO:0007669"/>
    <property type="project" value="InterPro"/>
</dbReference>
<dbReference type="GO" id="GO:0005763">
    <property type="term" value="C:mitochondrial small ribosomal subunit"/>
    <property type="evidence" value="ECO:0007669"/>
    <property type="project" value="TreeGrafter"/>
</dbReference>
<dbReference type="InterPro" id="IPR039848">
    <property type="entry name" value="Ribosomal_mS35_mt"/>
</dbReference>
<keyword evidence="2" id="KW-0687">Ribonucleoprotein</keyword>
<reference evidence="2 3" key="1">
    <citation type="journal article" date="2018" name="Gigascience">
        <title>Genomes of trombidid mites reveal novel predicted allergens and laterally-transferred genes associated with secondary metabolism.</title>
        <authorList>
            <person name="Dong X."/>
            <person name="Chaisiri K."/>
            <person name="Xia D."/>
            <person name="Armstrong S.D."/>
            <person name="Fang Y."/>
            <person name="Donnelly M.J."/>
            <person name="Kadowaki T."/>
            <person name="McGarry J.W."/>
            <person name="Darby A.C."/>
            <person name="Makepeace B.L."/>
        </authorList>
    </citation>
    <scope>NUCLEOTIDE SEQUENCE [LARGE SCALE GENOMIC DNA]</scope>
    <source>
        <strain evidence="2">UoL-UT</strain>
    </source>
</reference>
<dbReference type="PANTHER" id="PTHR13490">
    <property type="entry name" value="MITOCHONDRIAL 28S RIBOSOMAL PROTEIN S28"/>
    <property type="match status" value="1"/>
</dbReference>
<dbReference type="Proteomes" id="UP000288716">
    <property type="component" value="Unassembled WGS sequence"/>
</dbReference>
<dbReference type="Pfam" id="PF10213">
    <property type="entry name" value="MRP-S28"/>
    <property type="match status" value="1"/>
</dbReference>
<keyword evidence="2" id="KW-0689">Ribosomal protein</keyword>
<evidence type="ECO:0000259" key="1">
    <source>
        <dbReference type="Pfam" id="PF10213"/>
    </source>
</evidence>
<proteinExistence type="predicted"/>
<protein>
    <submittedName>
        <fullName evidence="2">28S ribosomal protein S35-like protein</fullName>
    </submittedName>
</protein>
<organism evidence="2 3">
    <name type="scientific">Leptotrombidium deliense</name>
    <dbReference type="NCBI Taxonomy" id="299467"/>
    <lineage>
        <taxon>Eukaryota</taxon>
        <taxon>Metazoa</taxon>
        <taxon>Ecdysozoa</taxon>
        <taxon>Arthropoda</taxon>
        <taxon>Chelicerata</taxon>
        <taxon>Arachnida</taxon>
        <taxon>Acari</taxon>
        <taxon>Acariformes</taxon>
        <taxon>Trombidiformes</taxon>
        <taxon>Prostigmata</taxon>
        <taxon>Anystina</taxon>
        <taxon>Parasitengona</taxon>
        <taxon>Trombiculoidea</taxon>
        <taxon>Trombiculidae</taxon>
        <taxon>Leptotrombidium</taxon>
    </lineage>
</organism>